<dbReference type="Proteomes" id="UP000031982">
    <property type="component" value="Unassembled WGS sequence"/>
</dbReference>
<sequence>MFVRLYANAQNKKEAQRALNKFLHIFKPLIKEAKLLIIEPYWKIRDLYVIEIEIKAAKNDTKKTLNEVLASISDHWLEFGEPVNEWLASSTDDNCNFMLSEFNMVWKQRRVMT</sequence>
<dbReference type="EMBL" id="JXLP01000012">
    <property type="protein sequence ID" value="KIL77799.1"/>
    <property type="molecule type" value="Genomic_DNA"/>
</dbReference>
<organism evidence="1 2">
    <name type="scientific">Bacillus badius</name>
    <dbReference type="NCBI Taxonomy" id="1455"/>
    <lineage>
        <taxon>Bacteria</taxon>
        <taxon>Bacillati</taxon>
        <taxon>Bacillota</taxon>
        <taxon>Bacilli</taxon>
        <taxon>Bacillales</taxon>
        <taxon>Bacillaceae</taxon>
        <taxon>Pseudobacillus</taxon>
    </lineage>
</organism>
<keyword evidence="2" id="KW-1185">Reference proteome</keyword>
<evidence type="ECO:0000313" key="1">
    <source>
        <dbReference type="EMBL" id="KIL77799.1"/>
    </source>
</evidence>
<evidence type="ECO:0000313" key="2">
    <source>
        <dbReference type="Proteomes" id="UP000031982"/>
    </source>
</evidence>
<comment type="caution">
    <text evidence="1">The sequence shown here is derived from an EMBL/GenBank/DDBJ whole genome shotgun (WGS) entry which is preliminary data.</text>
</comment>
<proteinExistence type="predicted"/>
<gene>
    <name evidence="1" type="ORF">SD77_1128</name>
</gene>
<protein>
    <submittedName>
        <fullName evidence="1">Uncharacterized protein</fullName>
    </submittedName>
</protein>
<reference evidence="1 2" key="1">
    <citation type="submission" date="2015-01" db="EMBL/GenBank/DDBJ databases">
        <title>Genome Assembly of Bacillus badius MTCC 1458.</title>
        <authorList>
            <person name="Verma A."/>
            <person name="Khatri I."/>
            <person name="Mual P."/>
            <person name="Subramanian S."/>
            <person name="Krishnamurthi S."/>
        </authorList>
    </citation>
    <scope>NUCLEOTIDE SEQUENCE [LARGE SCALE GENOMIC DNA]</scope>
    <source>
        <strain evidence="1 2">MTCC 1458</strain>
    </source>
</reference>
<accession>A0ABR5AT15</accession>
<name>A0ABR5AT15_BACBA</name>